<dbReference type="AlphaFoldDB" id="A0A834NDG8"/>
<proteinExistence type="inferred from homology"/>
<name>A0A834NDG8_VESVU</name>
<dbReference type="Gene3D" id="3.20.20.380">
    <property type="entry name" value="Copper homeostasis (CutC) domain"/>
    <property type="match status" value="1"/>
</dbReference>
<gene>
    <name evidence="4" type="ORF">HZH66_004163</name>
</gene>
<dbReference type="Proteomes" id="UP000614350">
    <property type="component" value="Unassembled WGS sequence"/>
</dbReference>
<dbReference type="SUPFAM" id="SSF110395">
    <property type="entry name" value="CutC-like"/>
    <property type="match status" value="1"/>
</dbReference>
<protein>
    <recommendedName>
        <fullName evidence="2">Copper homeostasis protein cutC homolog</fullName>
    </recommendedName>
</protein>
<dbReference type="GO" id="GO:0005507">
    <property type="term" value="F:copper ion binding"/>
    <property type="evidence" value="ECO:0007669"/>
    <property type="project" value="TreeGrafter"/>
</dbReference>
<evidence type="ECO:0000256" key="1">
    <source>
        <dbReference type="ARBA" id="ARBA00007768"/>
    </source>
</evidence>
<organism evidence="4 5">
    <name type="scientific">Vespula vulgaris</name>
    <name type="common">Yellow jacket</name>
    <name type="synonym">Wasp</name>
    <dbReference type="NCBI Taxonomy" id="7454"/>
    <lineage>
        <taxon>Eukaryota</taxon>
        <taxon>Metazoa</taxon>
        <taxon>Ecdysozoa</taxon>
        <taxon>Arthropoda</taxon>
        <taxon>Hexapoda</taxon>
        <taxon>Insecta</taxon>
        <taxon>Pterygota</taxon>
        <taxon>Neoptera</taxon>
        <taxon>Endopterygota</taxon>
        <taxon>Hymenoptera</taxon>
        <taxon>Apocrita</taxon>
        <taxon>Aculeata</taxon>
        <taxon>Vespoidea</taxon>
        <taxon>Vespidae</taxon>
        <taxon>Vespinae</taxon>
        <taxon>Vespula</taxon>
    </lineage>
</organism>
<feature type="region of interest" description="Disordered" evidence="3">
    <location>
        <begin position="20"/>
        <end position="91"/>
    </location>
</feature>
<evidence type="ECO:0000256" key="2">
    <source>
        <dbReference type="ARBA" id="ARBA00019014"/>
    </source>
</evidence>
<keyword evidence="5" id="KW-1185">Reference proteome</keyword>
<dbReference type="InterPro" id="IPR005627">
    <property type="entry name" value="CutC-like"/>
</dbReference>
<dbReference type="PANTHER" id="PTHR12598">
    <property type="entry name" value="COPPER HOMEOSTASIS PROTEIN CUTC"/>
    <property type="match status" value="1"/>
</dbReference>
<dbReference type="PANTHER" id="PTHR12598:SF0">
    <property type="entry name" value="COPPER HOMEOSTASIS PROTEIN CUTC HOMOLOG"/>
    <property type="match status" value="1"/>
</dbReference>
<accession>A0A834NDG8</accession>
<comment type="similarity">
    <text evidence="1">Belongs to the CutC family.</text>
</comment>
<dbReference type="Pfam" id="PF03932">
    <property type="entry name" value="CutC"/>
    <property type="match status" value="1"/>
</dbReference>
<evidence type="ECO:0000313" key="5">
    <source>
        <dbReference type="Proteomes" id="UP000614350"/>
    </source>
</evidence>
<reference evidence="4" key="1">
    <citation type="journal article" date="2020" name="G3 (Bethesda)">
        <title>High-Quality Assemblies for Three Invasive Social Wasps from the &lt;i&gt;Vespula&lt;/i&gt; Genus.</title>
        <authorList>
            <person name="Harrop T.W.R."/>
            <person name="Guhlin J."/>
            <person name="McLaughlin G.M."/>
            <person name="Permina E."/>
            <person name="Stockwell P."/>
            <person name="Gilligan J."/>
            <person name="Le Lec M.F."/>
            <person name="Gruber M.A.M."/>
            <person name="Quinn O."/>
            <person name="Lovegrove M."/>
            <person name="Duncan E.J."/>
            <person name="Remnant E.J."/>
            <person name="Van Eeckhoven J."/>
            <person name="Graham B."/>
            <person name="Knapp R.A."/>
            <person name="Langford K.W."/>
            <person name="Kronenberg Z."/>
            <person name="Press M.O."/>
            <person name="Eacker S.M."/>
            <person name="Wilson-Rankin E.E."/>
            <person name="Purcell J."/>
            <person name="Lester P.J."/>
            <person name="Dearden P.K."/>
        </authorList>
    </citation>
    <scope>NUCLEOTIDE SEQUENCE</scope>
    <source>
        <strain evidence="4">Marl-1</strain>
    </source>
</reference>
<feature type="compositionally biased region" description="Low complexity" evidence="3">
    <location>
        <begin position="29"/>
        <end position="46"/>
    </location>
</feature>
<dbReference type="InterPro" id="IPR036822">
    <property type="entry name" value="CutC-like_dom_sf"/>
</dbReference>
<dbReference type="EMBL" id="JACSEA010000003">
    <property type="protein sequence ID" value="KAF7405257.1"/>
    <property type="molecule type" value="Genomic_DNA"/>
</dbReference>
<evidence type="ECO:0000256" key="3">
    <source>
        <dbReference type="SAM" id="MobiDB-lite"/>
    </source>
</evidence>
<sequence length="571" mass="63881">MVVLRNSTIVSDFSTSFRLKSESREEKITTTSSTTATATTVMSSSSKGAASVTNKTKKKKIEGVAGNDASPNLTPRTKKTKKSKKSDLEKENISVNSDLQDASMHTGSRMINQETIDFSDEDDLSNVNVKSLTQNYVSEANRNEQERSNKERIATGVSIKQLCRSFGDISNMSEADQATFGRTNSVEIEEKAKSMGDLRVCEQGFSKFYKDAPVFAGVSVKALIALMKRRIYLISTRSAETKITNRISFINLELTKALNNLGPSLSYGNLKMGLEICVDTFESAKNAIIGGAMRLELCSSLSEGGLTPSVGFVNKIRNLTNIEIYVLLRVRSGNFVYSREEMDIMLFDLKTIKDLKLANGFVFGALTEDHEINTTYCKQVISLAKPLPVTFHRAFDEMRQDPLETVHLLHSLGFRRILSSGRQETAEKGISLLKSMHALKKILIMPGAGITPDNILNIKLKTEINEFHCSARKKKQLAANERNHFRMGTVLEKDYVMVTDVNTVRKMFLKGEESENKRSINIITTIKSRSEEEAKKMMDSNKDETKQREKIKKMFSWSDGITNTILKLARL</sequence>
<dbReference type="HAMAP" id="MF_00795">
    <property type="entry name" value="CutC"/>
    <property type="match status" value="1"/>
</dbReference>
<comment type="caution">
    <text evidence="4">The sequence shown here is derived from an EMBL/GenBank/DDBJ whole genome shotgun (WGS) entry which is preliminary data.</text>
</comment>
<evidence type="ECO:0000313" key="4">
    <source>
        <dbReference type="EMBL" id="KAF7405257.1"/>
    </source>
</evidence>